<evidence type="ECO:0000313" key="1">
    <source>
        <dbReference type="Ensembl" id="ENSGALP00010014142.1"/>
    </source>
</evidence>
<evidence type="ECO:0000313" key="2">
    <source>
        <dbReference type="Proteomes" id="UP000000539"/>
    </source>
</evidence>
<dbReference type="Ensembl" id="ENSGALT00010024908.1">
    <property type="protein sequence ID" value="ENSGALP00010014142.1"/>
    <property type="gene ID" value="ENSGALG00010010414.1"/>
</dbReference>
<protein>
    <submittedName>
        <fullName evidence="1">Uncharacterized protein</fullName>
    </submittedName>
</protein>
<keyword evidence="2" id="KW-1185">Reference proteome</keyword>
<reference evidence="1" key="3">
    <citation type="submission" date="2025-09" db="UniProtKB">
        <authorList>
            <consortium name="Ensembl"/>
        </authorList>
    </citation>
    <scope>IDENTIFICATION</scope>
    <source>
        <strain evidence="1">broiler</strain>
    </source>
</reference>
<dbReference type="AlphaFoldDB" id="A0A8V0YDV9"/>
<sequence>MSCCEHEVAETRLHALSEASAAELEALELPCNLETASSFTAEDRFLIPKRLPALENFKWDTLWMRVHRVVGPSSWSLRRTSGVTRYEDAAEAVAAAETLLFMDKL</sequence>
<reference evidence="1" key="2">
    <citation type="submission" date="2025-08" db="UniProtKB">
        <authorList>
            <consortium name="Ensembl"/>
        </authorList>
    </citation>
    <scope>IDENTIFICATION</scope>
    <source>
        <strain evidence="1">broiler</strain>
    </source>
</reference>
<dbReference type="Proteomes" id="UP000000539">
    <property type="component" value="Chromosome Z"/>
</dbReference>
<reference evidence="1" key="1">
    <citation type="submission" date="2020-11" db="EMBL/GenBank/DDBJ databases">
        <title>Gallus gallus (Chicken) genome, bGalGal1, GRCg7b, maternal haplotype autosomes + Z &amp; W.</title>
        <authorList>
            <person name="Warren W."/>
            <person name="Formenti G."/>
            <person name="Fedrigo O."/>
            <person name="Haase B."/>
            <person name="Mountcastle J."/>
            <person name="Balacco J."/>
            <person name="Tracey A."/>
            <person name="Schneider V."/>
            <person name="Okimoto R."/>
            <person name="Cheng H."/>
            <person name="Hawken R."/>
            <person name="Howe K."/>
            <person name="Jarvis E.D."/>
        </authorList>
    </citation>
    <scope>NUCLEOTIDE SEQUENCE [LARGE SCALE GENOMIC DNA]</scope>
    <source>
        <strain evidence="1">Broiler</strain>
    </source>
</reference>
<accession>A0A8V0YDV9</accession>
<name>A0A8V0YDV9_CHICK</name>
<organism evidence="1 2">
    <name type="scientific">Gallus gallus</name>
    <name type="common">Chicken</name>
    <dbReference type="NCBI Taxonomy" id="9031"/>
    <lineage>
        <taxon>Eukaryota</taxon>
        <taxon>Metazoa</taxon>
        <taxon>Chordata</taxon>
        <taxon>Craniata</taxon>
        <taxon>Vertebrata</taxon>
        <taxon>Euteleostomi</taxon>
        <taxon>Archelosauria</taxon>
        <taxon>Archosauria</taxon>
        <taxon>Dinosauria</taxon>
        <taxon>Saurischia</taxon>
        <taxon>Theropoda</taxon>
        <taxon>Coelurosauria</taxon>
        <taxon>Aves</taxon>
        <taxon>Neognathae</taxon>
        <taxon>Galloanserae</taxon>
        <taxon>Galliformes</taxon>
        <taxon>Phasianidae</taxon>
        <taxon>Phasianinae</taxon>
        <taxon>Gallus</taxon>
    </lineage>
</organism>
<proteinExistence type="predicted"/>